<accession>A0A1F2P819</accession>
<dbReference type="GO" id="GO:0003998">
    <property type="term" value="F:acylphosphatase activity"/>
    <property type="evidence" value="ECO:0007669"/>
    <property type="project" value="UniProtKB-EC"/>
</dbReference>
<dbReference type="SUPFAM" id="SSF54975">
    <property type="entry name" value="Acylphosphatase/BLUF domain-like"/>
    <property type="match status" value="1"/>
</dbReference>
<keyword evidence="1 4" id="KW-0378">Hydrolase</keyword>
<dbReference type="STRING" id="1838285.SCAL_001306"/>
<dbReference type="EC" id="3.6.1.7" evidence="1"/>
<feature type="domain" description="Acylphosphatase-like" evidence="3">
    <location>
        <begin position="6"/>
        <end position="93"/>
    </location>
</feature>
<dbReference type="Gene3D" id="3.30.70.100">
    <property type="match status" value="1"/>
</dbReference>
<evidence type="ECO:0000313" key="5">
    <source>
        <dbReference type="Proteomes" id="UP000186940"/>
    </source>
</evidence>
<organism evidence="4 5">
    <name type="scientific">Candidatus Syntropharchaeum caldarium</name>
    <dbReference type="NCBI Taxonomy" id="1838285"/>
    <lineage>
        <taxon>Archaea</taxon>
        <taxon>Methanobacteriati</taxon>
        <taxon>Methanobacteriota</taxon>
        <taxon>Stenosarchaea group</taxon>
        <taxon>Methanomicrobia</taxon>
        <taxon>Methanosarcinales</taxon>
        <taxon>ANME-2 cluster</taxon>
        <taxon>Candidatus Syntropharchaeum</taxon>
    </lineage>
</organism>
<sequence length="248" mass="28288">MNSIEQAHLIIKGRVQKAGYRDHIDEMAFNLDLTGYVKNLPDGSVEVVCEGEREKIEQFIDLIWIKQYPISVEDIEVDYSDATGEFRDFEIIREEDLTEAVYERMDTAARYMREMNRNLGEKIDKVGEKVDAGREENKQGFSMLGEKIDGVAKKVDIVGDKVDKVAEKVDIVAEKVDIVGDKVDKVAEKVDIVGDKVDKVAEKVGTVKEDTGEIRRSLHTLEDHMLKYEELRRDILEIKQALKEKGIV</sequence>
<name>A0A1F2P819_9EURY</name>
<dbReference type="EMBL" id="LYOS01000004">
    <property type="protein sequence ID" value="OFV67388.1"/>
    <property type="molecule type" value="Genomic_DNA"/>
</dbReference>
<dbReference type="InterPro" id="IPR017968">
    <property type="entry name" value="Acylphosphatase_CS"/>
</dbReference>
<evidence type="ECO:0000259" key="3">
    <source>
        <dbReference type="PROSITE" id="PS51160"/>
    </source>
</evidence>
<comment type="catalytic activity">
    <reaction evidence="1">
        <text>an acyl phosphate + H2O = a carboxylate + phosphate + H(+)</text>
        <dbReference type="Rhea" id="RHEA:14965"/>
        <dbReference type="ChEBI" id="CHEBI:15377"/>
        <dbReference type="ChEBI" id="CHEBI:15378"/>
        <dbReference type="ChEBI" id="CHEBI:29067"/>
        <dbReference type="ChEBI" id="CHEBI:43474"/>
        <dbReference type="ChEBI" id="CHEBI:59918"/>
        <dbReference type="EC" id="3.6.1.7"/>
    </reaction>
</comment>
<feature type="active site" evidence="1">
    <location>
        <position position="21"/>
    </location>
</feature>
<dbReference type="PROSITE" id="PS00151">
    <property type="entry name" value="ACYLPHOSPHATASE_2"/>
    <property type="match status" value="1"/>
</dbReference>
<dbReference type="PANTHER" id="PTHR47268:SF4">
    <property type="entry name" value="ACYLPHOSPHATASE"/>
    <property type="match status" value="1"/>
</dbReference>
<dbReference type="InterPro" id="IPR001792">
    <property type="entry name" value="Acylphosphatase-like_dom"/>
</dbReference>
<comment type="caution">
    <text evidence="4">The sequence shown here is derived from an EMBL/GenBank/DDBJ whole genome shotgun (WGS) entry which is preliminary data.</text>
</comment>
<evidence type="ECO:0000256" key="1">
    <source>
        <dbReference type="PROSITE-ProRule" id="PRU00520"/>
    </source>
</evidence>
<comment type="similarity">
    <text evidence="2">Belongs to the acylphosphatase family.</text>
</comment>
<evidence type="ECO:0000256" key="2">
    <source>
        <dbReference type="RuleBase" id="RU004168"/>
    </source>
</evidence>
<dbReference type="InterPro" id="IPR020456">
    <property type="entry name" value="Acylphosphatase"/>
</dbReference>
<feature type="active site" evidence="1">
    <location>
        <position position="39"/>
    </location>
</feature>
<protein>
    <recommendedName>
        <fullName evidence="1">acylphosphatase</fullName>
        <ecNumber evidence="1">3.6.1.7</ecNumber>
    </recommendedName>
</protein>
<proteinExistence type="inferred from homology"/>
<dbReference type="SUPFAM" id="SSF57997">
    <property type="entry name" value="Tropomyosin"/>
    <property type="match status" value="1"/>
</dbReference>
<reference evidence="4" key="1">
    <citation type="submission" date="2016-05" db="EMBL/GenBank/DDBJ databases">
        <title>Microbial consortia oxidize butane by reversing methanogenesis.</title>
        <authorList>
            <person name="Laso-Perez R."/>
            <person name="Richter M."/>
            <person name="Wegener G."/>
            <person name="Musat F."/>
        </authorList>
    </citation>
    <scope>NUCLEOTIDE SEQUENCE [LARGE SCALE GENOMIC DNA]</scope>
    <source>
        <strain evidence="4">BOX2</strain>
    </source>
</reference>
<keyword evidence="5" id="KW-1185">Reference proteome</keyword>
<dbReference type="PANTHER" id="PTHR47268">
    <property type="entry name" value="ACYLPHOSPHATASE"/>
    <property type="match status" value="1"/>
</dbReference>
<evidence type="ECO:0000313" key="4">
    <source>
        <dbReference type="EMBL" id="OFV67388.1"/>
    </source>
</evidence>
<dbReference type="Gene3D" id="1.10.287.950">
    <property type="entry name" value="Methyl-accepting chemotaxis protein"/>
    <property type="match status" value="1"/>
</dbReference>
<dbReference type="Proteomes" id="UP000186940">
    <property type="component" value="Unassembled WGS sequence"/>
</dbReference>
<dbReference type="AlphaFoldDB" id="A0A1F2P819"/>
<gene>
    <name evidence="4" type="ORF">SCAL_001306</name>
</gene>
<dbReference type="Pfam" id="PF00708">
    <property type="entry name" value="Acylphosphatase"/>
    <property type="match status" value="1"/>
</dbReference>
<dbReference type="PROSITE" id="PS51160">
    <property type="entry name" value="ACYLPHOSPHATASE_3"/>
    <property type="match status" value="1"/>
</dbReference>
<dbReference type="InterPro" id="IPR036046">
    <property type="entry name" value="Acylphosphatase-like_dom_sf"/>
</dbReference>